<dbReference type="Proteomes" id="UP001152622">
    <property type="component" value="Chromosome 23"/>
</dbReference>
<evidence type="ECO:0000313" key="1">
    <source>
        <dbReference type="EMBL" id="KAJ8333557.1"/>
    </source>
</evidence>
<dbReference type="Gene3D" id="3.90.1150.10">
    <property type="entry name" value="Aspartate Aminotransferase, domain 1"/>
    <property type="match status" value="1"/>
</dbReference>
<sequence>MDRIQLHTFGLARYTYILLTSLRHSNGKPLARTYCDTDYKDPSVQGAILNFNLLDSQGTFVGYSQVEKLASLFNIQLRTGCFCNIGACQFYLGITNEAVKSNLQVRTLGKNNS</sequence>
<evidence type="ECO:0000313" key="2">
    <source>
        <dbReference type="Proteomes" id="UP001152622"/>
    </source>
</evidence>
<evidence type="ECO:0008006" key="3">
    <source>
        <dbReference type="Google" id="ProtNLM"/>
    </source>
</evidence>
<keyword evidence="2" id="KW-1185">Reference proteome</keyword>
<dbReference type="OrthoDB" id="420046at2759"/>
<organism evidence="1 2">
    <name type="scientific">Synaphobranchus kaupii</name>
    <name type="common">Kaup's arrowtooth eel</name>
    <dbReference type="NCBI Taxonomy" id="118154"/>
    <lineage>
        <taxon>Eukaryota</taxon>
        <taxon>Metazoa</taxon>
        <taxon>Chordata</taxon>
        <taxon>Craniata</taxon>
        <taxon>Vertebrata</taxon>
        <taxon>Euteleostomi</taxon>
        <taxon>Actinopterygii</taxon>
        <taxon>Neopterygii</taxon>
        <taxon>Teleostei</taxon>
        <taxon>Anguilliformes</taxon>
        <taxon>Synaphobranchidae</taxon>
        <taxon>Synaphobranchus</taxon>
    </lineage>
</organism>
<reference evidence="1" key="1">
    <citation type="journal article" date="2023" name="Science">
        <title>Genome structures resolve the early diversification of teleost fishes.</title>
        <authorList>
            <person name="Parey E."/>
            <person name="Louis A."/>
            <person name="Montfort J."/>
            <person name="Bouchez O."/>
            <person name="Roques C."/>
            <person name="Iampietro C."/>
            <person name="Lluch J."/>
            <person name="Castinel A."/>
            <person name="Donnadieu C."/>
            <person name="Desvignes T."/>
            <person name="Floi Bucao C."/>
            <person name="Jouanno E."/>
            <person name="Wen M."/>
            <person name="Mejri S."/>
            <person name="Dirks R."/>
            <person name="Jansen H."/>
            <person name="Henkel C."/>
            <person name="Chen W.J."/>
            <person name="Zahm M."/>
            <person name="Cabau C."/>
            <person name="Klopp C."/>
            <person name="Thompson A.W."/>
            <person name="Robinson-Rechavi M."/>
            <person name="Braasch I."/>
            <person name="Lecointre G."/>
            <person name="Bobe J."/>
            <person name="Postlethwait J.H."/>
            <person name="Berthelot C."/>
            <person name="Roest Crollius H."/>
            <person name="Guiguen Y."/>
        </authorList>
    </citation>
    <scope>NUCLEOTIDE SEQUENCE</scope>
    <source>
        <strain evidence="1">WJC10195</strain>
    </source>
</reference>
<accession>A0A9Q1IBG1</accession>
<gene>
    <name evidence="1" type="ORF">SKAU_G00415650</name>
</gene>
<name>A0A9Q1IBG1_SYNKA</name>
<protein>
    <recommendedName>
        <fullName evidence="3">Molybdenum cofactor sulfurase</fullName>
    </recommendedName>
</protein>
<dbReference type="InterPro" id="IPR015422">
    <property type="entry name" value="PyrdxlP-dep_Trfase_small"/>
</dbReference>
<comment type="caution">
    <text evidence="1">The sequence shown here is derived from an EMBL/GenBank/DDBJ whole genome shotgun (WGS) entry which is preliminary data.</text>
</comment>
<proteinExistence type="predicted"/>
<dbReference type="EMBL" id="JAINUF010000023">
    <property type="protein sequence ID" value="KAJ8333557.1"/>
    <property type="molecule type" value="Genomic_DNA"/>
</dbReference>
<dbReference type="AlphaFoldDB" id="A0A9Q1IBG1"/>